<protein>
    <submittedName>
        <fullName evidence="8">Transcription factor DIVARICATA</fullName>
    </submittedName>
</protein>
<gene>
    <name evidence="8" type="ORF">Scaly_2290500</name>
</gene>
<dbReference type="CDD" id="cd00167">
    <property type="entry name" value="SANT"/>
    <property type="match status" value="2"/>
</dbReference>
<dbReference type="FunFam" id="1.10.10.60:FF:000154">
    <property type="entry name" value="Transcription factor SRM1"/>
    <property type="match status" value="1"/>
</dbReference>
<dbReference type="InterPro" id="IPR006447">
    <property type="entry name" value="Myb_dom_plants"/>
</dbReference>
<keyword evidence="4" id="KW-0804">Transcription</keyword>
<evidence type="ECO:0000256" key="2">
    <source>
        <dbReference type="ARBA" id="ARBA00022473"/>
    </source>
</evidence>
<dbReference type="SMART" id="SM00717">
    <property type="entry name" value="SANT"/>
    <property type="match status" value="2"/>
</dbReference>
<evidence type="ECO:0000313" key="8">
    <source>
        <dbReference type="EMBL" id="KAL0328579.1"/>
    </source>
</evidence>
<accession>A0AAW2MAQ6</accession>
<dbReference type="InterPro" id="IPR009057">
    <property type="entry name" value="Homeodomain-like_sf"/>
</dbReference>
<dbReference type="Pfam" id="PF00249">
    <property type="entry name" value="Myb_DNA-binding"/>
    <property type="match status" value="2"/>
</dbReference>
<dbReference type="Gene3D" id="1.10.10.60">
    <property type="entry name" value="Homeodomain-like"/>
    <property type="match status" value="2"/>
</dbReference>
<dbReference type="NCBIfam" id="TIGR01557">
    <property type="entry name" value="myb_SHAQKYF"/>
    <property type="match status" value="1"/>
</dbReference>
<organism evidence="8">
    <name type="scientific">Sesamum calycinum</name>
    <dbReference type="NCBI Taxonomy" id="2727403"/>
    <lineage>
        <taxon>Eukaryota</taxon>
        <taxon>Viridiplantae</taxon>
        <taxon>Streptophyta</taxon>
        <taxon>Embryophyta</taxon>
        <taxon>Tracheophyta</taxon>
        <taxon>Spermatophyta</taxon>
        <taxon>Magnoliopsida</taxon>
        <taxon>eudicotyledons</taxon>
        <taxon>Gunneridae</taxon>
        <taxon>Pentapetalae</taxon>
        <taxon>asterids</taxon>
        <taxon>lamiids</taxon>
        <taxon>Lamiales</taxon>
        <taxon>Pedaliaceae</taxon>
        <taxon>Sesamum</taxon>
    </lineage>
</organism>
<dbReference type="PANTHER" id="PTHR44042:SF69">
    <property type="entry name" value="TRANSCRIPTION FACTOR MYB-RELATED FAMILY"/>
    <property type="match status" value="1"/>
</dbReference>
<keyword evidence="2" id="KW-0217">Developmental protein</keyword>
<dbReference type="PROSITE" id="PS50090">
    <property type="entry name" value="MYB_LIKE"/>
    <property type="match status" value="1"/>
</dbReference>
<feature type="domain" description="Myb-like" evidence="6">
    <location>
        <begin position="8"/>
        <end position="62"/>
    </location>
</feature>
<comment type="caution">
    <text evidence="8">The sequence shown here is derived from an EMBL/GenBank/DDBJ whole genome shotgun (WGS) entry which is preliminary data.</text>
</comment>
<evidence type="ECO:0000256" key="3">
    <source>
        <dbReference type="ARBA" id="ARBA00023015"/>
    </source>
</evidence>
<dbReference type="PROSITE" id="PS51294">
    <property type="entry name" value="HTH_MYB"/>
    <property type="match status" value="1"/>
</dbReference>
<dbReference type="SUPFAM" id="SSF46689">
    <property type="entry name" value="Homeodomain-like"/>
    <property type="match status" value="2"/>
</dbReference>
<evidence type="ECO:0000256" key="5">
    <source>
        <dbReference type="ARBA" id="ARBA00023242"/>
    </source>
</evidence>
<evidence type="ECO:0000256" key="4">
    <source>
        <dbReference type="ARBA" id="ARBA00023163"/>
    </source>
</evidence>
<reference evidence="8" key="2">
    <citation type="journal article" date="2024" name="Plant">
        <title>Genomic evolution and insights into agronomic trait innovations of Sesamum species.</title>
        <authorList>
            <person name="Miao H."/>
            <person name="Wang L."/>
            <person name="Qu L."/>
            <person name="Liu H."/>
            <person name="Sun Y."/>
            <person name="Le M."/>
            <person name="Wang Q."/>
            <person name="Wei S."/>
            <person name="Zheng Y."/>
            <person name="Lin W."/>
            <person name="Duan Y."/>
            <person name="Cao H."/>
            <person name="Xiong S."/>
            <person name="Wang X."/>
            <person name="Wei L."/>
            <person name="Li C."/>
            <person name="Ma Q."/>
            <person name="Ju M."/>
            <person name="Zhao R."/>
            <person name="Li G."/>
            <person name="Mu C."/>
            <person name="Tian Q."/>
            <person name="Mei H."/>
            <person name="Zhang T."/>
            <person name="Gao T."/>
            <person name="Zhang H."/>
        </authorList>
    </citation>
    <scope>NUCLEOTIDE SEQUENCE</scope>
    <source>
        <strain evidence="8">KEN8</strain>
    </source>
</reference>
<name>A0AAW2MAQ6_9LAMI</name>
<comment type="subcellular location">
    <subcellularLocation>
        <location evidence="1">Nucleus</location>
    </subcellularLocation>
</comment>
<evidence type="ECO:0000259" key="6">
    <source>
        <dbReference type="PROSITE" id="PS50090"/>
    </source>
</evidence>
<keyword evidence="5" id="KW-0539">Nucleus</keyword>
<dbReference type="AlphaFoldDB" id="A0AAW2MAQ6"/>
<dbReference type="InterPro" id="IPR001005">
    <property type="entry name" value="SANT/Myb"/>
</dbReference>
<dbReference type="InterPro" id="IPR017930">
    <property type="entry name" value="Myb_dom"/>
</dbReference>
<evidence type="ECO:0000259" key="7">
    <source>
        <dbReference type="PROSITE" id="PS51294"/>
    </source>
</evidence>
<proteinExistence type="predicted"/>
<dbReference type="GO" id="GO:0005634">
    <property type="term" value="C:nucleus"/>
    <property type="evidence" value="ECO:0007669"/>
    <property type="project" value="UniProtKB-SubCell"/>
</dbReference>
<dbReference type="GO" id="GO:0048262">
    <property type="term" value="P:determination of dorsal/ventral asymmetry"/>
    <property type="evidence" value="ECO:0007669"/>
    <property type="project" value="UniProtKB-ARBA"/>
</dbReference>
<feature type="domain" description="HTH myb-type" evidence="7">
    <location>
        <begin position="138"/>
        <end position="175"/>
    </location>
</feature>
<evidence type="ECO:0000256" key="1">
    <source>
        <dbReference type="ARBA" id="ARBA00004123"/>
    </source>
</evidence>
<dbReference type="GO" id="GO:0003677">
    <property type="term" value="F:DNA binding"/>
    <property type="evidence" value="ECO:0007669"/>
    <property type="project" value="InterPro"/>
</dbReference>
<sequence>MANASGCDSEVGNSKWTWEENKQFEDGLVEFPEDCPNRWERIAAMLQTKSAPEVETHFAVLLDDVAAIEAGLIELPEYMWRRLGSGHRNPSKTLNQRRNRLWRRERQPDRGQQMSTGRILLPKLFDQCLIELMLFLLGLEKYGKGDWKSISRYMVLTRSPAQVASHAQKYYERQEKEEQNKKRRSIFDNSIAEGSSLTSKFCC</sequence>
<reference evidence="8" key="1">
    <citation type="submission" date="2020-06" db="EMBL/GenBank/DDBJ databases">
        <authorList>
            <person name="Li T."/>
            <person name="Hu X."/>
            <person name="Zhang T."/>
            <person name="Song X."/>
            <person name="Zhang H."/>
            <person name="Dai N."/>
            <person name="Sheng W."/>
            <person name="Hou X."/>
            <person name="Wei L."/>
        </authorList>
    </citation>
    <scope>NUCLEOTIDE SEQUENCE</scope>
    <source>
        <strain evidence="8">KEN8</strain>
        <tissue evidence="8">Leaf</tissue>
    </source>
</reference>
<dbReference type="PANTHER" id="PTHR44042">
    <property type="entry name" value="DUPLICATED HOMEODOMAIN-LIKE SUPERFAMILY PROTEIN-RELATED"/>
    <property type="match status" value="1"/>
</dbReference>
<dbReference type="EMBL" id="JACGWM010000014">
    <property type="protein sequence ID" value="KAL0328579.1"/>
    <property type="molecule type" value="Genomic_DNA"/>
</dbReference>
<keyword evidence="3" id="KW-0805">Transcription regulation</keyword>
<dbReference type="GO" id="GO:0009908">
    <property type="term" value="P:flower development"/>
    <property type="evidence" value="ECO:0007669"/>
    <property type="project" value="UniProtKB-ARBA"/>
</dbReference>